<dbReference type="AlphaFoldDB" id="A0A517MTQ8"/>
<feature type="transmembrane region" description="Helical" evidence="1">
    <location>
        <begin position="73"/>
        <end position="91"/>
    </location>
</feature>
<keyword evidence="1" id="KW-1133">Transmembrane helix</keyword>
<keyword evidence="1" id="KW-0812">Transmembrane</keyword>
<sequence length="146" mass="15894">MGWKARVKEIADRNPNAVPPELLTDSSKHDSRRWPETLKNVARNAVVAVVSIATIFYGLHILSVSYELDAAQIRYALAIASFLFASLFCLMSESLIEDGVKTVLVLAIGLTLAFSIPLPWCVMPGFGAAVGSIANWTVKATMGQHY</sequence>
<accession>A0A517MTQ8</accession>
<reference evidence="2 3" key="1">
    <citation type="submission" date="2019-02" db="EMBL/GenBank/DDBJ databases">
        <title>Deep-cultivation of Planctomycetes and their phenomic and genomic characterization uncovers novel biology.</title>
        <authorList>
            <person name="Wiegand S."/>
            <person name="Jogler M."/>
            <person name="Boedeker C."/>
            <person name="Pinto D."/>
            <person name="Vollmers J."/>
            <person name="Rivas-Marin E."/>
            <person name="Kohn T."/>
            <person name="Peeters S.H."/>
            <person name="Heuer A."/>
            <person name="Rast P."/>
            <person name="Oberbeckmann S."/>
            <person name="Bunk B."/>
            <person name="Jeske O."/>
            <person name="Meyerdierks A."/>
            <person name="Storesund J.E."/>
            <person name="Kallscheuer N."/>
            <person name="Luecker S."/>
            <person name="Lage O.M."/>
            <person name="Pohl T."/>
            <person name="Merkel B.J."/>
            <person name="Hornburger P."/>
            <person name="Mueller R.-W."/>
            <person name="Bruemmer F."/>
            <person name="Labrenz M."/>
            <person name="Spormann A.M."/>
            <person name="Op den Camp H."/>
            <person name="Overmann J."/>
            <person name="Amann R."/>
            <person name="Jetten M.S.M."/>
            <person name="Mascher T."/>
            <person name="Medema M.H."/>
            <person name="Devos D.P."/>
            <person name="Kaster A.-K."/>
            <person name="Ovreas L."/>
            <person name="Rohde M."/>
            <person name="Galperin M.Y."/>
            <person name="Jogler C."/>
        </authorList>
    </citation>
    <scope>NUCLEOTIDE SEQUENCE [LARGE SCALE GENOMIC DNA]</scope>
    <source>
        <strain evidence="2 3">HG15A2</strain>
    </source>
</reference>
<feature type="transmembrane region" description="Helical" evidence="1">
    <location>
        <begin position="103"/>
        <end position="120"/>
    </location>
</feature>
<gene>
    <name evidence="2" type="ORF">HG15A2_15440</name>
</gene>
<feature type="transmembrane region" description="Helical" evidence="1">
    <location>
        <begin position="41"/>
        <end position="61"/>
    </location>
</feature>
<dbReference type="KEGG" id="amob:HG15A2_15440"/>
<evidence type="ECO:0000256" key="1">
    <source>
        <dbReference type="SAM" id="Phobius"/>
    </source>
</evidence>
<dbReference type="RefSeq" id="WP_145059290.1">
    <property type="nucleotide sequence ID" value="NZ_CP036263.1"/>
</dbReference>
<proteinExistence type="predicted"/>
<name>A0A517MTQ8_9BACT</name>
<protein>
    <submittedName>
        <fullName evidence="2">Uncharacterized protein</fullName>
    </submittedName>
</protein>
<organism evidence="2 3">
    <name type="scientific">Adhaeretor mobilis</name>
    <dbReference type="NCBI Taxonomy" id="1930276"/>
    <lineage>
        <taxon>Bacteria</taxon>
        <taxon>Pseudomonadati</taxon>
        <taxon>Planctomycetota</taxon>
        <taxon>Planctomycetia</taxon>
        <taxon>Pirellulales</taxon>
        <taxon>Lacipirellulaceae</taxon>
        <taxon>Adhaeretor</taxon>
    </lineage>
</organism>
<dbReference type="Proteomes" id="UP000319852">
    <property type="component" value="Chromosome"/>
</dbReference>
<dbReference type="EMBL" id="CP036263">
    <property type="protein sequence ID" value="QDS98271.1"/>
    <property type="molecule type" value="Genomic_DNA"/>
</dbReference>
<evidence type="ECO:0000313" key="3">
    <source>
        <dbReference type="Proteomes" id="UP000319852"/>
    </source>
</evidence>
<evidence type="ECO:0000313" key="2">
    <source>
        <dbReference type="EMBL" id="QDS98271.1"/>
    </source>
</evidence>
<keyword evidence="3" id="KW-1185">Reference proteome</keyword>
<keyword evidence="1" id="KW-0472">Membrane</keyword>
<dbReference type="OrthoDB" id="8307539at2"/>